<keyword evidence="2" id="KW-1185">Reference proteome</keyword>
<feature type="non-terminal residue" evidence="1">
    <location>
        <position position="99"/>
    </location>
</feature>
<dbReference type="AlphaFoldDB" id="A0AA36GEH5"/>
<proteinExistence type="predicted"/>
<protein>
    <submittedName>
        <fullName evidence="1">Uncharacterized protein</fullName>
    </submittedName>
</protein>
<name>A0AA36GEH5_9BILA</name>
<evidence type="ECO:0000313" key="2">
    <source>
        <dbReference type="Proteomes" id="UP001177023"/>
    </source>
</evidence>
<dbReference type="EMBL" id="CATQJA010002704">
    <property type="protein sequence ID" value="CAJ0585423.1"/>
    <property type="molecule type" value="Genomic_DNA"/>
</dbReference>
<dbReference type="Proteomes" id="UP001177023">
    <property type="component" value="Unassembled WGS sequence"/>
</dbReference>
<accession>A0AA36GEH5</accession>
<gene>
    <name evidence="1" type="ORF">MSPICULIGERA_LOCUS23446</name>
</gene>
<organism evidence="1 2">
    <name type="scientific">Mesorhabditis spiculigera</name>
    <dbReference type="NCBI Taxonomy" id="96644"/>
    <lineage>
        <taxon>Eukaryota</taxon>
        <taxon>Metazoa</taxon>
        <taxon>Ecdysozoa</taxon>
        <taxon>Nematoda</taxon>
        <taxon>Chromadorea</taxon>
        <taxon>Rhabditida</taxon>
        <taxon>Rhabditina</taxon>
        <taxon>Rhabditomorpha</taxon>
        <taxon>Rhabditoidea</taxon>
        <taxon>Rhabditidae</taxon>
        <taxon>Mesorhabditinae</taxon>
        <taxon>Mesorhabditis</taxon>
    </lineage>
</organism>
<reference evidence="1" key="1">
    <citation type="submission" date="2023-06" db="EMBL/GenBank/DDBJ databases">
        <authorList>
            <person name="Delattre M."/>
        </authorList>
    </citation>
    <scope>NUCLEOTIDE SEQUENCE</scope>
    <source>
        <strain evidence="1">AF72</strain>
    </source>
</reference>
<comment type="caution">
    <text evidence="1">The sequence shown here is derived from an EMBL/GenBank/DDBJ whole genome shotgun (WGS) entry which is preliminary data.</text>
</comment>
<evidence type="ECO:0000313" key="1">
    <source>
        <dbReference type="EMBL" id="CAJ0585423.1"/>
    </source>
</evidence>
<sequence>MIVAVSSTSTTTATTFAAVTTTSLTSSTSGVSSHRTWAAASIWIDKSAYQDFFKLPAPSATTESTSIVRRTAFSSTKLMEYNMDRGLLQVPSSSLQLLL</sequence>